<sequence length="42" mass="4858">MIVSLFYPKLFKQDSRNKSLSFQWAEQPVLKEGLITSISIIT</sequence>
<evidence type="ECO:0000313" key="2">
    <source>
        <dbReference type="Proteomes" id="UP000005356"/>
    </source>
</evidence>
<gene>
    <name evidence="1" type="ORF">STRPO_1836</name>
</gene>
<evidence type="ECO:0000313" key="1">
    <source>
        <dbReference type="EMBL" id="EGJ27004.1"/>
    </source>
</evidence>
<protein>
    <submittedName>
        <fullName evidence="1">Uncharacterized protein</fullName>
    </submittedName>
</protein>
<reference evidence="1 2" key="1">
    <citation type="journal article" date="2014" name="Int. J. Syst. Evol. Microbiol.">
        <title>Phylogenomics and the dynamic genome evolution of the genus Streptococcus.</title>
        <authorList>
            <consortium name="The Broad Institute Genome Sequencing Platform"/>
            <person name="Richards V.P."/>
            <person name="Palmer S.R."/>
            <person name="Pavinski Bitar P.D."/>
            <person name="Qin X."/>
            <person name="Weinstock G.M."/>
            <person name="Highlander S.K."/>
            <person name="Town C.D."/>
            <person name="Burne R.A."/>
            <person name="Stanhope M.J."/>
        </authorList>
    </citation>
    <scope>NUCLEOTIDE SEQUENCE [LARGE SCALE GENOMIC DNA]</scope>
    <source>
        <strain evidence="1 2">Jelinkova 176</strain>
    </source>
</reference>
<proteinExistence type="predicted"/>
<dbReference type="Proteomes" id="UP000005356">
    <property type="component" value="Unassembled WGS sequence"/>
</dbReference>
<name>A0ABN0CV58_STRPO</name>
<keyword evidence="2" id="KW-1185">Reference proteome</keyword>
<comment type="caution">
    <text evidence="1">The sequence shown here is derived from an EMBL/GenBank/DDBJ whole genome shotgun (WGS) entry which is preliminary data.</text>
</comment>
<organism evidence="1 2">
    <name type="scientific">Streptococcus porcinus str. Jelinkova 176</name>
    <dbReference type="NCBI Taxonomy" id="873448"/>
    <lineage>
        <taxon>Bacteria</taxon>
        <taxon>Bacillati</taxon>
        <taxon>Bacillota</taxon>
        <taxon>Bacilli</taxon>
        <taxon>Lactobacillales</taxon>
        <taxon>Streptococcaceae</taxon>
        <taxon>Streptococcus</taxon>
    </lineage>
</organism>
<dbReference type="EMBL" id="AEUU02000001">
    <property type="protein sequence ID" value="EGJ27004.1"/>
    <property type="molecule type" value="Genomic_DNA"/>
</dbReference>
<accession>A0ABN0CV58</accession>